<dbReference type="Gene3D" id="1.10.10.10">
    <property type="entry name" value="Winged helix-like DNA-binding domain superfamily/Winged helix DNA-binding domain"/>
    <property type="match status" value="1"/>
</dbReference>
<dbReference type="InterPro" id="IPR036390">
    <property type="entry name" value="WH_DNA-bd_sf"/>
</dbReference>
<reference evidence="2" key="1">
    <citation type="journal article" date="2017" name="Nature">
        <title>Asgard archaea illuminate the origin of eukaryotic cellular complexity.</title>
        <authorList>
            <person name="Zaremba-Niedzwiedzka K."/>
            <person name="Caceres E.F."/>
            <person name="Saw J.H."/>
            <person name="Backstrom D."/>
            <person name="Juzokaite L."/>
            <person name="Vancaester E."/>
            <person name="Seitz K.W."/>
            <person name="Anantharaman K."/>
            <person name="Starnawski P."/>
            <person name="Kjeldsen K.U."/>
            <person name="Scott M.B."/>
            <person name="Nunoura T."/>
            <person name="Banfield J.F."/>
            <person name="Schramm A."/>
            <person name="Baker B.J."/>
            <person name="Spang A."/>
            <person name="Ettema T.J.G."/>
        </authorList>
    </citation>
    <scope>NUCLEOTIDE SEQUENCE</scope>
    <source>
        <strain evidence="2">LCB_4</strain>
    </source>
</reference>
<reference evidence="2" key="2">
    <citation type="journal article" date="2022" name="Nat. Microbiol.">
        <title>A closed Candidatus Odinarchaeum chromosome exposes Asgard archaeal viruses.</title>
        <authorList>
            <person name="Tamarit D."/>
            <person name="Caceres E.F."/>
            <person name="Krupovic M."/>
            <person name="Nijland R."/>
            <person name="Eme L."/>
            <person name="Robinson N.P."/>
            <person name="Ettema T.J.G."/>
        </authorList>
    </citation>
    <scope>NUCLEOTIDE SEQUENCE</scope>
    <source>
        <strain evidence="2">LCB_4</strain>
    </source>
</reference>
<evidence type="ECO:0000313" key="3">
    <source>
        <dbReference type="Proteomes" id="UP000186851"/>
    </source>
</evidence>
<dbReference type="InterPro" id="IPR036388">
    <property type="entry name" value="WH-like_DNA-bd_sf"/>
</dbReference>
<dbReference type="SUPFAM" id="SSF46785">
    <property type="entry name" value="Winged helix' DNA-binding domain"/>
    <property type="match status" value="1"/>
</dbReference>
<dbReference type="AlphaFoldDB" id="A0AAF0D1M8"/>
<dbReference type="Proteomes" id="UP000186851">
    <property type="component" value="Chromosome"/>
</dbReference>
<name>A0AAF0D1M8_ODILC</name>
<dbReference type="GO" id="GO:0043328">
    <property type="term" value="P:protein transport to vacuole involved in ubiquitin-dependent protein catabolic process via the multivesicular body sorting pathway"/>
    <property type="evidence" value="ECO:0007669"/>
    <property type="project" value="TreeGrafter"/>
</dbReference>
<dbReference type="KEGG" id="oyw:OdinLCB4_005865"/>
<gene>
    <name evidence="2" type="ORF">OdinLCB4_005865</name>
</gene>
<protein>
    <submittedName>
        <fullName evidence="2">EAP30/Vps36 family vacuolar-sorting protein</fullName>
    </submittedName>
</protein>
<proteinExistence type="inferred from homology"/>
<comment type="similarity">
    <text evidence="1">Belongs to the SNF8 family.</text>
</comment>
<dbReference type="InterPro" id="IPR040608">
    <property type="entry name" value="Snf8/Vps36"/>
</dbReference>
<accession>A0AAF0D1M8</accession>
<organism evidence="2 3">
    <name type="scientific">Odinarchaeota yellowstonii (strain LCB_4)</name>
    <dbReference type="NCBI Taxonomy" id="1841599"/>
    <lineage>
        <taxon>Archaea</taxon>
        <taxon>Promethearchaeati</taxon>
        <taxon>Candidatus Odinarchaeota</taxon>
        <taxon>Candidatus Odinarchaeia</taxon>
        <taxon>Candidatus Odinarchaeales</taxon>
        <taxon>Candidatus Odinarchaeaceae</taxon>
        <taxon>Candidatus Odinarchaeum</taxon>
    </lineage>
</organism>
<dbReference type="PANTHER" id="PTHR12806">
    <property type="entry name" value="EAP30 SUBUNIT OF ELL COMPLEX"/>
    <property type="match status" value="1"/>
</dbReference>
<sequence length="243" mass="27836">MGISEIENRLKTKRAYTLKSIELRLIELVSNPSYKKNPELILERLFEEFGVEIFEDSSLIENLSAALKNLNIEGERLFKGLIPDISVFDKSFLGKLKVNHKKLGELLFRRASLLKRVRGGLFTVGELLDWFNRAAKYKIKVEDILKAVRILEKNRIIPGRRIIGGNVLVIQFLPLELSSDHLFILNLASSKGWVTVEEASMNLNWPLERVTLVLDKLVDYGVARLDSSYAHGKKYYFPAFLSK</sequence>
<dbReference type="EMBL" id="CP091871">
    <property type="protein sequence ID" value="WEU39995.1"/>
    <property type="molecule type" value="Genomic_DNA"/>
</dbReference>
<evidence type="ECO:0000313" key="2">
    <source>
        <dbReference type="EMBL" id="WEU39995.1"/>
    </source>
</evidence>
<evidence type="ECO:0000256" key="1">
    <source>
        <dbReference type="ARBA" id="ARBA00009834"/>
    </source>
</evidence>
<dbReference type="Pfam" id="PF04157">
    <property type="entry name" value="EAP30"/>
    <property type="match status" value="1"/>
</dbReference>
<dbReference type="PANTHER" id="PTHR12806:SF0">
    <property type="entry name" value="VACUOLAR-SORTING PROTEIN SNF8"/>
    <property type="match status" value="1"/>
</dbReference>
<dbReference type="InterPro" id="IPR016689">
    <property type="entry name" value="ESCRT-2_cplx_Snf8"/>
</dbReference>